<dbReference type="InterPro" id="IPR036048">
    <property type="entry name" value="Interleukin_8-like_sf"/>
</dbReference>
<dbReference type="GO" id="GO:0006955">
    <property type="term" value="P:immune response"/>
    <property type="evidence" value="ECO:0007669"/>
    <property type="project" value="InterPro"/>
</dbReference>
<feature type="signal peptide" evidence="1">
    <location>
        <begin position="1"/>
        <end position="18"/>
    </location>
</feature>
<proteinExistence type="evidence at transcript level"/>
<dbReference type="EMBL" id="MF783105">
    <property type="protein sequence ID" value="AXF84135.1"/>
    <property type="molecule type" value="mRNA"/>
</dbReference>
<accession>A0A345D705</accession>
<dbReference type="SUPFAM" id="SSF54117">
    <property type="entry name" value="Interleukin 8-like chemokines"/>
    <property type="match status" value="1"/>
</dbReference>
<name>A0A345D705_CTEID</name>
<dbReference type="Gene3D" id="2.40.50.40">
    <property type="match status" value="1"/>
</dbReference>
<keyword evidence="1" id="KW-0732">Signal</keyword>
<reference evidence="2" key="1">
    <citation type="submission" date="2017-08" db="EMBL/GenBank/DDBJ databases">
        <title>An investigation of the diversity and expression of chemokine superfamily by teleost fishes grass carp Ctenopharyngodon idella.</title>
        <authorList>
            <person name="Liao Z."/>
            <person name="Su J."/>
        </authorList>
    </citation>
    <scope>NUCLEOTIDE SEQUENCE</scope>
</reference>
<evidence type="ECO:0000313" key="2">
    <source>
        <dbReference type="EMBL" id="AXF84135.1"/>
    </source>
</evidence>
<gene>
    <name evidence="2" type="primary">CCL32a.2</name>
</gene>
<evidence type="ECO:0000256" key="1">
    <source>
        <dbReference type="SAM" id="SignalP"/>
    </source>
</evidence>
<dbReference type="GO" id="GO:0005576">
    <property type="term" value="C:extracellular region"/>
    <property type="evidence" value="ECO:0007669"/>
    <property type="project" value="InterPro"/>
</dbReference>
<dbReference type="GO" id="GO:0008009">
    <property type="term" value="F:chemokine activity"/>
    <property type="evidence" value="ECO:0007669"/>
    <property type="project" value="InterPro"/>
</dbReference>
<organism evidence="2">
    <name type="scientific">Ctenopharyngodon idella</name>
    <name type="common">Grass carp</name>
    <name type="synonym">Leuciscus idella</name>
    <dbReference type="NCBI Taxonomy" id="7959"/>
    <lineage>
        <taxon>Eukaryota</taxon>
        <taxon>Metazoa</taxon>
        <taxon>Chordata</taxon>
        <taxon>Craniata</taxon>
        <taxon>Vertebrata</taxon>
        <taxon>Euteleostomi</taxon>
        <taxon>Actinopterygii</taxon>
        <taxon>Neopterygii</taxon>
        <taxon>Teleostei</taxon>
        <taxon>Ostariophysi</taxon>
        <taxon>Cypriniformes</taxon>
        <taxon>Xenocyprididae</taxon>
        <taxon>Xenocypridinae</taxon>
        <taxon>Ctenopharyngodon</taxon>
    </lineage>
</organism>
<sequence>MNKAMLIFTVGVFGVILGSFDGPPATCCLELRSSRVSLEKVLNYRIQTKGLCPIKAVDVFTLVSSLRSFSPEPIYIYSWLALPVIFKAEPKDAHKKYIATELNEHTKQCCVLAKCTLCMCVHMMVY</sequence>
<protein>
    <submittedName>
        <fullName evidence="2">Chemokine ligand 32a</fullName>
    </submittedName>
</protein>
<feature type="chain" id="PRO_5016716046" evidence="1">
    <location>
        <begin position="19"/>
        <end position="126"/>
    </location>
</feature>
<dbReference type="AlphaFoldDB" id="A0A345D705"/>